<dbReference type="InterPro" id="IPR013762">
    <property type="entry name" value="Integrase-like_cat_sf"/>
</dbReference>
<dbReference type="EMBL" id="CAMXCT020003776">
    <property type="protein sequence ID" value="CAL1159513.1"/>
    <property type="molecule type" value="Genomic_DNA"/>
</dbReference>
<dbReference type="EMBL" id="CAMXCT010003776">
    <property type="protein sequence ID" value="CAI4006138.1"/>
    <property type="molecule type" value="Genomic_DNA"/>
</dbReference>
<gene>
    <name evidence="3" type="ORF">C1SCF055_LOCUS31803</name>
</gene>
<dbReference type="GO" id="GO:0006310">
    <property type="term" value="P:DNA recombination"/>
    <property type="evidence" value="ECO:0007669"/>
    <property type="project" value="InterPro"/>
</dbReference>
<dbReference type="PANTHER" id="PTHR33050:SF7">
    <property type="entry name" value="RIBONUCLEASE H"/>
    <property type="match status" value="1"/>
</dbReference>
<evidence type="ECO:0000256" key="1">
    <source>
        <dbReference type="SAM" id="MobiDB-lite"/>
    </source>
</evidence>
<dbReference type="AlphaFoldDB" id="A0A9P1DCL2"/>
<dbReference type="SUPFAM" id="SSF56672">
    <property type="entry name" value="DNA/RNA polymerases"/>
    <property type="match status" value="1"/>
</dbReference>
<keyword evidence="5" id="KW-1185">Reference proteome</keyword>
<dbReference type="GO" id="GO:0003677">
    <property type="term" value="F:DNA binding"/>
    <property type="evidence" value="ECO:0007669"/>
    <property type="project" value="InterPro"/>
</dbReference>
<evidence type="ECO:0000313" key="3">
    <source>
        <dbReference type="EMBL" id="CAI4006138.1"/>
    </source>
</evidence>
<dbReference type="Proteomes" id="UP001152797">
    <property type="component" value="Unassembled WGS sequence"/>
</dbReference>
<keyword evidence="4" id="KW-0808">Transferase</keyword>
<dbReference type="GO" id="GO:0003887">
    <property type="term" value="F:DNA-directed DNA polymerase activity"/>
    <property type="evidence" value="ECO:0007669"/>
    <property type="project" value="UniProtKB-KW"/>
</dbReference>
<dbReference type="PANTHER" id="PTHR33050">
    <property type="entry name" value="REVERSE TRANSCRIPTASE DOMAIN-CONTAINING PROTEIN"/>
    <property type="match status" value="1"/>
</dbReference>
<dbReference type="OrthoDB" id="437864at2759"/>
<reference evidence="3" key="1">
    <citation type="submission" date="2022-10" db="EMBL/GenBank/DDBJ databases">
        <authorList>
            <person name="Chen Y."/>
            <person name="Dougan E. K."/>
            <person name="Chan C."/>
            <person name="Rhodes N."/>
            <person name="Thang M."/>
        </authorList>
    </citation>
    <scope>NUCLEOTIDE SEQUENCE</scope>
</reference>
<protein>
    <submittedName>
        <fullName evidence="4">DNA-directed DNA polymerase</fullName>
    </submittedName>
</protein>
<dbReference type="Gene3D" id="1.10.443.10">
    <property type="entry name" value="Intergrase catalytic core"/>
    <property type="match status" value="1"/>
</dbReference>
<dbReference type="InterPro" id="IPR043128">
    <property type="entry name" value="Rev_trsase/Diguanyl_cyclase"/>
</dbReference>
<name>A0A9P1DCL2_9DINO</name>
<feature type="compositionally biased region" description="Low complexity" evidence="1">
    <location>
        <begin position="186"/>
        <end position="195"/>
    </location>
</feature>
<dbReference type="InterPro" id="IPR052055">
    <property type="entry name" value="Hepadnavirus_pol/RT"/>
</dbReference>
<feature type="domain" description="Reverse transcriptase" evidence="2">
    <location>
        <begin position="741"/>
        <end position="874"/>
    </location>
</feature>
<accession>A0A9P1DCL2</accession>
<dbReference type="EMBL" id="CAMXCT030003776">
    <property type="protein sequence ID" value="CAL4793450.1"/>
    <property type="molecule type" value="Genomic_DNA"/>
</dbReference>
<dbReference type="Pfam" id="PF00078">
    <property type="entry name" value="RVT_1"/>
    <property type="match status" value="1"/>
</dbReference>
<feature type="non-terminal residue" evidence="3">
    <location>
        <position position="1"/>
    </location>
</feature>
<feature type="region of interest" description="Disordered" evidence="1">
    <location>
        <begin position="528"/>
        <end position="557"/>
    </location>
</feature>
<dbReference type="InterPro" id="IPR043502">
    <property type="entry name" value="DNA/RNA_pol_sf"/>
</dbReference>
<organism evidence="3">
    <name type="scientific">Cladocopium goreaui</name>
    <dbReference type="NCBI Taxonomy" id="2562237"/>
    <lineage>
        <taxon>Eukaryota</taxon>
        <taxon>Sar</taxon>
        <taxon>Alveolata</taxon>
        <taxon>Dinophyceae</taxon>
        <taxon>Suessiales</taxon>
        <taxon>Symbiodiniaceae</taxon>
        <taxon>Cladocopium</taxon>
    </lineage>
</organism>
<reference evidence="4 5" key="2">
    <citation type="submission" date="2024-05" db="EMBL/GenBank/DDBJ databases">
        <authorList>
            <person name="Chen Y."/>
            <person name="Shah S."/>
            <person name="Dougan E. K."/>
            <person name="Thang M."/>
            <person name="Chan C."/>
        </authorList>
    </citation>
    <scope>NUCLEOTIDE SEQUENCE [LARGE SCALE GENOMIC DNA]</scope>
</reference>
<sequence>GFLEAEASRSKTSTTLDKKTQFLPLTAPVKSVGSTDWVRVWMQLRRSKHLEAAEGKPLLPGPQEGGTWSSIPLSASSAALWLRSLLDGTEGPPIAEVGTHSLKATCLSWCSKYGMELSTRRALGYHHTAADRSVNTYARDAMAAPLRCLQEVITSIVEGKFFPDKIRSGMFADDSELQAAQDRYSGEPVESSSESSGDEEDREFGRDEEAIDRMKVELNFAVADAYQWRMSDLNAVFRSRGKLIGLSDEVLDLFRDAGINTMGKLAFASSYVPGSADESAFVDLVKQAIGRDATLGEMAGVRRRFNESYAATSAEMKSIVEQSDETPARRLAPAERSERFEFQQQRLTGIKIQGMLEPGDSLVDAAVAIYESDRIKYIEWQHCVSREHEVLTSTKKDTALSFDASGVLKLSKKDTVTPCDATSELQVKYCLTRRGLALEQGNVMSFENHEKWAEKLLSCRLSEPPAGYARITFKQMQLADAKLFVVLGEKCRGGIKVVGTAERPCDKKIDEAMNSHEVQHLLQPMPMAQKSKQDGDSLGQAPSVRQTIQKKGGGKGSGILSKTAEEHAFFAIPIDHDGNRHRAFTKVYSIELADDKALQIFCDGSHEHAAWGIDEFGNFNTAHEAQYPNRFPALMGRNGYKPLWETFLLEPNFVELKRNRVRDELGKTEAALHEAIPDYMRTLVQDKQFLLLEYLAKSIGWGDESLHDELREGFKLVGEGTPSNVFKKDGRKLQGKVHEDWFKCDANCLITTLDLKDAYKQLGIHESDRNKAVVTLRSDRHNGVDCYTMNCLPFGASSSVHNFNRVARVLWAIGVAELMIPWVNYFDDYPMVSPGAIATSTLSAAKGMLHLLGFKYAAHKLEQPKSKSEVLGVVVECEDVLGTGVLRFSMKESRRHEILECLETILHEKELVPFNLPSVLGRVQFADGQLAGRTGRLAMADVREIGLTSKSKVTLDDGTLEPFAMLKRRFEQNAPKCVRLKGDPTPVLLFTDGSFEPSADGDKAMIGGVLIINDLPCRVFGNHVPSELLKRWHDAGKEHLIGQIEMYAIVVARFLWKHLLQDRRVILFVDNWGVLDCYIPGTSKEKTWRELLLCIEEIDAKHPSHIWATRVPSESNVADPPSRGLLSPIQFLGKLVVDEPFCPIVNVHLKSCLAEADKGLAA</sequence>
<evidence type="ECO:0000313" key="4">
    <source>
        <dbReference type="EMBL" id="CAL4793450.1"/>
    </source>
</evidence>
<dbReference type="Gene3D" id="3.30.70.270">
    <property type="match status" value="1"/>
</dbReference>
<dbReference type="GO" id="GO:0015074">
    <property type="term" value="P:DNA integration"/>
    <property type="evidence" value="ECO:0007669"/>
    <property type="project" value="InterPro"/>
</dbReference>
<evidence type="ECO:0000313" key="5">
    <source>
        <dbReference type="Proteomes" id="UP001152797"/>
    </source>
</evidence>
<evidence type="ECO:0000259" key="2">
    <source>
        <dbReference type="Pfam" id="PF00078"/>
    </source>
</evidence>
<keyword evidence="4" id="KW-0239">DNA-directed DNA polymerase</keyword>
<comment type="caution">
    <text evidence="3">The sequence shown here is derived from an EMBL/GenBank/DDBJ whole genome shotgun (WGS) entry which is preliminary data.</text>
</comment>
<dbReference type="Gene3D" id="3.10.10.10">
    <property type="entry name" value="HIV Type 1 Reverse Transcriptase, subunit A, domain 1"/>
    <property type="match status" value="1"/>
</dbReference>
<feature type="region of interest" description="Disordered" evidence="1">
    <location>
        <begin position="181"/>
        <end position="205"/>
    </location>
</feature>
<proteinExistence type="predicted"/>
<dbReference type="InterPro" id="IPR000477">
    <property type="entry name" value="RT_dom"/>
</dbReference>
<keyword evidence="4" id="KW-0548">Nucleotidyltransferase</keyword>